<gene>
    <name evidence="7" type="ORF">BDB_80523</name>
</gene>
<dbReference type="InterPro" id="IPR003660">
    <property type="entry name" value="HAMP_dom"/>
</dbReference>
<dbReference type="EMBL" id="FR854064">
    <property type="protein sequence ID" value="CCA80133.1"/>
    <property type="molecule type" value="Genomic_DNA"/>
</dbReference>
<evidence type="ECO:0000259" key="6">
    <source>
        <dbReference type="PROSITE" id="PS50887"/>
    </source>
</evidence>
<proteinExistence type="predicted"/>
<dbReference type="SMART" id="SM00267">
    <property type="entry name" value="GGDEF"/>
    <property type="match status" value="1"/>
</dbReference>
<keyword evidence="4" id="KW-0812">Transmembrane</keyword>
<reference evidence="7" key="2">
    <citation type="submission" date="2011-04" db="EMBL/GenBank/DDBJ databases">
        <authorList>
            <person name="Genoscope - CEA"/>
        </authorList>
    </citation>
    <scope>NUCLEOTIDE SEQUENCE</scope>
    <source>
        <strain evidence="7">R229</strain>
    </source>
</reference>
<dbReference type="FunFam" id="3.30.70.270:FF:000001">
    <property type="entry name" value="Diguanylate cyclase domain protein"/>
    <property type="match status" value="1"/>
</dbReference>
<feature type="domain" description="HAMP" evidence="5">
    <location>
        <begin position="345"/>
        <end position="398"/>
    </location>
</feature>
<feature type="transmembrane region" description="Helical" evidence="4">
    <location>
        <begin position="15"/>
        <end position="39"/>
    </location>
</feature>
<accession>G2ZM29</accession>
<dbReference type="GO" id="GO:0043709">
    <property type="term" value="P:cell adhesion involved in single-species biofilm formation"/>
    <property type="evidence" value="ECO:0007669"/>
    <property type="project" value="TreeGrafter"/>
</dbReference>
<keyword evidence="4" id="KW-0472">Membrane</keyword>
<feature type="region of interest" description="Disordered" evidence="3">
    <location>
        <begin position="573"/>
        <end position="595"/>
    </location>
</feature>
<dbReference type="GO" id="GO:0007165">
    <property type="term" value="P:signal transduction"/>
    <property type="evidence" value="ECO:0007669"/>
    <property type="project" value="InterPro"/>
</dbReference>
<dbReference type="InterPro" id="IPR000160">
    <property type="entry name" value="GGDEF_dom"/>
</dbReference>
<dbReference type="SUPFAM" id="SSF55073">
    <property type="entry name" value="Nucleotide cyclase"/>
    <property type="match status" value="1"/>
</dbReference>
<dbReference type="CDD" id="cd01949">
    <property type="entry name" value="GGDEF"/>
    <property type="match status" value="1"/>
</dbReference>
<feature type="domain" description="GGDEF" evidence="6">
    <location>
        <begin position="444"/>
        <end position="579"/>
    </location>
</feature>
<feature type="transmembrane region" description="Helical" evidence="4">
    <location>
        <begin position="319"/>
        <end position="341"/>
    </location>
</feature>
<comment type="catalytic activity">
    <reaction evidence="2">
        <text>2 GTP = 3',3'-c-di-GMP + 2 diphosphate</text>
        <dbReference type="Rhea" id="RHEA:24898"/>
        <dbReference type="ChEBI" id="CHEBI:33019"/>
        <dbReference type="ChEBI" id="CHEBI:37565"/>
        <dbReference type="ChEBI" id="CHEBI:58805"/>
        <dbReference type="EC" id="2.7.7.65"/>
    </reaction>
</comment>
<dbReference type="InterPro" id="IPR029787">
    <property type="entry name" value="Nucleotide_cyclase"/>
</dbReference>
<keyword evidence="4" id="KW-1133">Transmembrane helix</keyword>
<dbReference type="GO" id="GO:0052621">
    <property type="term" value="F:diguanylate cyclase activity"/>
    <property type="evidence" value="ECO:0007669"/>
    <property type="project" value="UniProtKB-EC"/>
</dbReference>
<dbReference type="Gene3D" id="6.10.340.10">
    <property type="match status" value="1"/>
</dbReference>
<evidence type="ECO:0000259" key="5">
    <source>
        <dbReference type="PROSITE" id="PS50885"/>
    </source>
</evidence>
<dbReference type="PROSITE" id="PS50885">
    <property type="entry name" value="HAMP"/>
    <property type="match status" value="1"/>
</dbReference>
<dbReference type="PROSITE" id="PS51257">
    <property type="entry name" value="PROKAR_LIPOPROTEIN"/>
    <property type="match status" value="1"/>
</dbReference>
<dbReference type="PANTHER" id="PTHR45138">
    <property type="entry name" value="REGULATORY COMPONENTS OF SENSORY TRANSDUCTION SYSTEM"/>
    <property type="match status" value="1"/>
</dbReference>
<dbReference type="InterPro" id="IPR043128">
    <property type="entry name" value="Rev_trsase/Diguanyl_cyclase"/>
</dbReference>
<dbReference type="NCBIfam" id="TIGR00254">
    <property type="entry name" value="GGDEF"/>
    <property type="match status" value="1"/>
</dbReference>
<dbReference type="GO" id="GO:1902201">
    <property type="term" value="P:negative regulation of bacterial-type flagellum-dependent cell motility"/>
    <property type="evidence" value="ECO:0007669"/>
    <property type="project" value="TreeGrafter"/>
</dbReference>
<dbReference type="EC" id="2.7.7.65" evidence="1"/>
<name>G2ZM29_9RALS</name>
<dbReference type="AlphaFoldDB" id="G2ZM29"/>
<dbReference type="Pfam" id="PF00990">
    <property type="entry name" value="GGDEF"/>
    <property type="match status" value="1"/>
</dbReference>
<protein>
    <recommendedName>
        <fullName evidence="1">diguanylate cyclase</fullName>
        <ecNumber evidence="1">2.7.7.65</ecNumber>
    </recommendedName>
</protein>
<evidence type="ECO:0000256" key="2">
    <source>
        <dbReference type="ARBA" id="ARBA00034247"/>
    </source>
</evidence>
<organism evidence="7">
    <name type="scientific">blood disease bacterium R229</name>
    <dbReference type="NCBI Taxonomy" id="741978"/>
    <lineage>
        <taxon>Bacteria</taxon>
        <taxon>Pseudomonadati</taxon>
        <taxon>Pseudomonadota</taxon>
        <taxon>Betaproteobacteria</taxon>
        <taxon>Burkholderiales</taxon>
        <taxon>Burkholderiaceae</taxon>
        <taxon>Ralstonia</taxon>
        <taxon>Ralstonia solanacearum species complex</taxon>
    </lineage>
</organism>
<dbReference type="PROSITE" id="PS50887">
    <property type="entry name" value="GGDEF"/>
    <property type="match status" value="1"/>
</dbReference>
<sequence length="595" mass="64430">MPRTMSPTMSLDKRFGLIAASILIPILLLSCWLLAYEWLAYLRADDALRSFRSLRAALQAMEKVSAERRPTNGVLGEDAPVAASHQTALLRARQDSDGHLAQLLDILRPEHCPGCAADLDTARGLQAGLAAARANVDQLIGLPLAQRGDTAVQDAVHRMIAVIPEFHPIVTARTSSVAHGDADALNCLILARLAADLREQAGQLGSRFTGALAMRRGLADHERTRGRIDQLRAMIDSRLANHAGLSPAAFAQLNAEYFDDGLRYVDAVQALAGRPGGVKISTTEFAEHYVPTMRAITGFRDSVLGLAEGEIRAHRQTTLLVLAGTALAEVLLLAALAWIIASFRRHVVGPFAQATRIIDAIAGGDLSQPIPAASAHRETRAMFKALQVLRVNSLERMRLEHERACLMEELATMAETDSLTQLLNRRAFETRARAMCEARGTEAQRIALIMFDVDHFKRINDTYGHAAGDEALRTVADLCRAHWRQSDIVARIGGEEFAVVALVDTATHARVLAERMRQAIAGARVPAGSAPEHGMTASFGVAVASVADAPELEALLRRADHLLYQAKLAGRNRVLADEAPPSPERPAKPASHNRA</sequence>
<evidence type="ECO:0000313" key="7">
    <source>
        <dbReference type="EMBL" id="CCA80133.1"/>
    </source>
</evidence>
<dbReference type="InterPro" id="IPR050469">
    <property type="entry name" value="Diguanylate_Cyclase"/>
</dbReference>
<evidence type="ECO:0000256" key="1">
    <source>
        <dbReference type="ARBA" id="ARBA00012528"/>
    </source>
</evidence>
<evidence type="ECO:0000256" key="4">
    <source>
        <dbReference type="SAM" id="Phobius"/>
    </source>
</evidence>
<dbReference type="Gene3D" id="3.30.70.270">
    <property type="match status" value="1"/>
</dbReference>
<dbReference type="PANTHER" id="PTHR45138:SF9">
    <property type="entry name" value="DIGUANYLATE CYCLASE DGCM-RELATED"/>
    <property type="match status" value="1"/>
</dbReference>
<evidence type="ECO:0000256" key="3">
    <source>
        <dbReference type="SAM" id="MobiDB-lite"/>
    </source>
</evidence>
<dbReference type="GO" id="GO:0005886">
    <property type="term" value="C:plasma membrane"/>
    <property type="evidence" value="ECO:0007669"/>
    <property type="project" value="TreeGrafter"/>
</dbReference>
<reference evidence="7" key="1">
    <citation type="journal article" date="2011" name="PLoS ONE">
        <title>Ralstonia syzygii, the Blood Disease Bacterium and some Asian R. solanacearum strains form a single genomic species despite divergent lifestyles.</title>
        <authorList>
            <person name="Remenant B."/>
            <person name="de Cambiaire J.C."/>
            <person name="Cellier G."/>
            <person name="Jacobs J.M."/>
            <person name="Mangenot S."/>
            <person name="Barbe V."/>
            <person name="Lajus A."/>
            <person name="Vallenet D."/>
            <person name="Medigue C."/>
            <person name="Fegan M."/>
            <person name="Allen C."/>
            <person name="Prior P."/>
        </authorList>
    </citation>
    <scope>NUCLEOTIDE SEQUENCE</scope>
    <source>
        <strain evidence="7">R229</strain>
    </source>
</reference>